<dbReference type="PIRSF" id="PIRSF037004">
    <property type="entry name" value="UCP037004"/>
    <property type="match status" value="1"/>
</dbReference>
<evidence type="ECO:0000259" key="1">
    <source>
        <dbReference type="Pfam" id="PF08349"/>
    </source>
</evidence>
<dbReference type="InterPro" id="IPR013560">
    <property type="entry name" value="DUF1722"/>
</dbReference>
<sequence>MESEIKIGVSSCLLGNPVRYDSGHKRNRYITDTLGKYFSFVPVCPELECGLPVPREAMRLVGDRENPRLLTVRSQQDHTQKMQEFCDEKVASLKEEDLCAFIFKKDSPSSGLYRVKVYSPSGQNSIRNGRGLFAAAVAENFPLLPLEEEGRLNDLPLRENFIERVFSYRRWKDFLDNSPDYKKLIDFHTRQKLLIMAHSPRHYSFLGKLVAQGKKLPRDKLLATYEKSYMEALSRFSTVKKNVNVLLHIMGHFKKFITPDEKQELREIIWEYRNSLAPLTVPLTLINHYVRKYDISYLKKQSYLSPHPSELMLRNHV</sequence>
<dbReference type="PANTHER" id="PTHR30087">
    <property type="entry name" value="INNER MEMBRANE PROTEIN"/>
    <property type="match status" value="1"/>
</dbReference>
<dbReference type="InterPro" id="IPR007553">
    <property type="entry name" value="2-thiour_desulf"/>
</dbReference>
<accession>A0A424YCU5</accession>
<feature type="domain" description="DUF1722" evidence="1">
    <location>
        <begin position="192"/>
        <end position="308"/>
    </location>
</feature>
<dbReference type="Pfam" id="PF08349">
    <property type="entry name" value="DUF1722"/>
    <property type="match status" value="1"/>
</dbReference>
<dbReference type="AlphaFoldDB" id="A0A424YCU5"/>
<comment type="caution">
    <text evidence="2">The sequence shown here is derived from an EMBL/GenBank/DDBJ whole genome shotgun (WGS) entry which is preliminary data.</text>
</comment>
<protein>
    <submittedName>
        <fullName evidence="2">DUF1722 domain-containing protein</fullName>
    </submittedName>
</protein>
<dbReference type="EMBL" id="QZAA01000170">
    <property type="protein sequence ID" value="RQD75107.1"/>
    <property type="molecule type" value="Genomic_DNA"/>
</dbReference>
<evidence type="ECO:0000313" key="3">
    <source>
        <dbReference type="Proteomes" id="UP000285138"/>
    </source>
</evidence>
<reference evidence="2 3" key="1">
    <citation type="submission" date="2018-08" db="EMBL/GenBank/DDBJ databases">
        <title>The metabolism and importance of syntrophic acetate oxidation coupled to methane or sulfide production in haloalkaline environments.</title>
        <authorList>
            <person name="Timmers P.H.A."/>
            <person name="Vavourakis C.D."/>
            <person name="Sorokin D.Y."/>
            <person name="Sinninghe Damste J.S."/>
            <person name="Muyzer G."/>
            <person name="Stams A.J.M."/>
            <person name="Plugge C.M."/>
        </authorList>
    </citation>
    <scope>NUCLEOTIDE SEQUENCE [LARGE SCALE GENOMIC DNA]</scope>
    <source>
        <strain evidence="2">MSAO_Bac1</strain>
    </source>
</reference>
<dbReference type="PANTHER" id="PTHR30087:SF0">
    <property type="entry name" value="INNER MEMBRANE PROTEIN"/>
    <property type="match status" value="1"/>
</dbReference>
<dbReference type="InterPro" id="IPR017087">
    <property type="entry name" value="UCP037004"/>
</dbReference>
<proteinExistence type="predicted"/>
<dbReference type="Proteomes" id="UP000285138">
    <property type="component" value="Unassembled WGS sequence"/>
</dbReference>
<name>A0A424YCU5_9FIRM</name>
<dbReference type="Pfam" id="PF04463">
    <property type="entry name" value="2-thiour_desulf"/>
    <property type="match status" value="1"/>
</dbReference>
<gene>
    <name evidence="2" type="ORF">D5R97_06815</name>
</gene>
<organism evidence="2 3">
    <name type="scientific">Candidatus Syntrophonatronum acetioxidans</name>
    <dbReference type="NCBI Taxonomy" id="1795816"/>
    <lineage>
        <taxon>Bacteria</taxon>
        <taxon>Bacillati</taxon>
        <taxon>Bacillota</taxon>
        <taxon>Clostridia</taxon>
        <taxon>Eubacteriales</taxon>
        <taxon>Syntrophomonadaceae</taxon>
        <taxon>Candidatus Syntrophonatronum</taxon>
    </lineage>
</organism>
<evidence type="ECO:0000313" key="2">
    <source>
        <dbReference type="EMBL" id="RQD75107.1"/>
    </source>
</evidence>